<evidence type="ECO:0000313" key="2">
    <source>
        <dbReference type="EMBL" id="MBR0559848.1"/>
    </source>
</evidence>
<sequence length="577" mass="63472">MKKATSSLRHALLFGAAITCGALAASSAHAQDAETRLSALETAHFHAEWAASPVGATALGIHSADGALDDMSTKAIAAQTARLHQEQTALQTLDVSSLPQRRRDDRDILLSSISEELLANERIQGFKHNPDTYISFATEALYSLIERDFAPAEERMKDAISRERQIPAMLATGQQQLTTVPAIFLEVSKEDLDGAISFVKDTIPDAFASVKDAALQAQLRTTTAQTLKALNAFKKTLNHTKPHGSFALGADTFRAMLAADMVDEPIDHIIAAGRAQLAKDQTAFDAVAHSIDPTHPENALAENRKDHVGADGLITLIRDQLKDAQSYVLTHQLITLPSNSLPLVTETPPFQRSLITAATEWPGAFETKATTSFYYITPVDPKWNAKQVQTFLEDSNTPTILNITVHEAMPGHFVQGLYLRANPQWSLTRKGAQSYATTEGWAHYTEQMMVEQGFHQQDQHLHLAQLQDALLRDCRLLASFGMHTQGMTLQQATDLMVHSCHQSPMMGYKEARRGTADPGYYSYLLGKLMILHLRDDLKTEQGQNFSLRAFHDALLGSGLVPLKIIRRELTGKDAPLL</sequence>
<evidence type="ECO:0000256" key="1">
    <source>
        <dbReference type="SAM" id="SignalP"/>
    </source>
</evidence>
<dbReference type="PANTHER" id="PTHR33361">
    <property type="entry name" value="GLR0591 PROTEIN"/>
    <property type="match status" value="1"/>
</dbReference>
<feature type="chain" id="PRO_5045167544" evidence="1">
    <location>
        <begin position="31"/>
        <end position="577"/>
    </location>
</feature>
<proteinExistence type="predicted"/>
<dbReference type="InterPro" id="IPR010281">
    <property type="entry name" value="DUF885"/>
</dbReference>
<dbReference type="EMBL" id="JAGRQH010000004">
    <property type="protein sequence ID" value="MBR0559848.1"/>
    <property type="molecule type" value="Genomic_DNA"/>
</dbReference>
<reference evidence="2 3" key="1">
    <citation type="submission" date="2021-04" db="EMBL/GenBank/DDBJ databases">
        <title>The complete genome sequence of Neokomagataea sp. TBRC 2177.</title>
        <authorList>
            <person name="Charoenyingcharoen P."/>
            <person name="Yukphan P."/>
        </authorList>
    </citation>
    <scope>NUCLEOTIDE SEQUENCE [LARGE SCALE GENOMIC DNA]</scope>
    <source>
        <strain evidence="2 3">TBRC 2177</strain>
    </source>
</reference>
<name>A0ABS5E7G7_9PROT</name>
<evidence type="ECO:0000313" key="3">
    <source>
        <dbReference type="Proteomes" id="UP000677812"/>
    </source>
</evidence>
<protein>
    <submittedName>
        <fullName evidence="2">DUF885 domain-containing protein</fullName>
    </submittedName>
</protein>
<keyword evidence="3" id="KW-1185">Reference proteome</keyword>
<keyword evidence="1" id="KW-0732">Signal</keyword>
<feature type="signal peptide" evidence="1">
    <location>
        <begin position="1"/>
        <end position="30"/>
    </location>
</feature>
<dbReference type="PANTHER" id="PTHR33361:SF15">
    <property type="entry name" value="DUF885 FAMILY LIPOPROTEIN"/>
    <property type="match status" value="1"/>
</dbReference>
<gene>
    <name evidence="2" type="ORF">KB213_07255</name>
</gene>
<dbReference type="Proteomes" id="UP000677812">
    <property type="component" value="Unassembled WGS sequence"/>
</dbReference>
<dbReference type="RefSeq" id="WP_211681735.1">
    <property type="nucleotide sequence ID" value="NZ_JAGRQH010000004.1"/>
</dbReference>
<organism evidence="2 3">
    <name type="scientific">Neokomagataea anthophila</name>
    <dbReference type="NCBI Taxonomy" id="2826925"/>
    <lineage>
        <taxon>Bacteria</taxon>
        <taxon>Pseudomonadati</taxon>
        <taxon>Pseudomonadota</taxon>
        <taxon>Alphaproteobacteria</taxon>
        <taxon>Acetobacterales</taxon>
        <taxon>Acetobacteraceae</taxon>
        <taxon>Neokomagataea</taxon>
    </lineage>
</organism>
<accession>A0ABS5E7G7</accession>
<dbReference type="Pfam" id="PF05960">
    <property type="entry name" value="DUF885"/>
    <property type="match status" value="1"/>
</dbReference>
<comment type="caution">
    <text evidence="2">The sequence shown here is derived from an EMBL/GenBank/DDBJ whole genome shotgun (WGS) entry which is preliminary data.</text>
</comment>